<protein>
    <submittedName>
        <fullName evidence="2">Uncharacterized protein</fullName>
    </submittedName>
</protein>
<evidence type="ECO:0000256" key="1">
    <source>
        <dbReference type="SAM" id="MobiDB-lite"/>
    </source>
</evidence>
<reference evidence="2" key="1">
    <citation type="submission" date="2021-07" db="EMBL/GenBank/DDBJ databases">
        <authorList>
            <person name="Durling M."/>
        </authorList>
    </citation>
    <scope>NUCLEOTIDE SEQUENCE</scope>
</reference>
<dbReference type="OrthoDB" id="2922289at2759"/>
<organism evidence="2 3">
    <name type="scientific">Hymenoscyphus fraxineus</name>
    <dbReference type="NCBI Taxonomy" id="746836"/>
    <lineage>
        <taxon>Eukaryota</taxon>
        <taxon>Fungi</taxon>
        <taxon>Dikarya</taxon>
        <taxon>Ascomycota</taxon>
        <taxon>Pezizomycotina</taxon>
        <taxon>Leotiomycetes</taxon>
        <taxon>Helotiales</taxon>
        <taxon>Helotiaceae</taxon>
        <taxon>Hymenoscyphus</taxon>
    </lineage>
</organism>
<evidence type="ECO:0000313" key="2">
    <source>
        <dbReference type="EMBL" id="CAG8956775.1"/>
    </source>
</evidence>
<dbReference type="Proteomes" id="UP000696280">
    <property type="component" value="Unassembled WGS sequence"/>
</dbReference>
<accession>A0A9N9L2Z5</accession>
<proteinExistence type="predicted"/>
<keyword evidence="3" id="KW-1185">Reference proteome</keyword>
<gene>
    <name evidence="2" type="ORF">HYFRA_00011164</name>
</gene>
<feature type="region of interest" description="Disordered" evidence="1">
    <location>
        <begin position="663"/>
        <end position="723"/>
    </location>
</feature>
<name>A0A9N9L2Z5_9HELO</name>
<dbReference type="EMBL" id="CAJVRL010000073">
    <property type="protein sequence ID" value="CAG8956775.1"/>
    <property type="molecule type" value="Genomic_DNA"/>
</dbReference>
<comment type="caution">
    <text evidence="2">The sequence shown here is derived from an EMBL/GenBank/DDBJ whole genome shotgun (WGS) entry which is preliminary data.</text>
</comment>
<dbReference type="AlphaFoldDB" id="A0A9N9L2Z5"/>
<evidence type="ECO:0000313" key="3">
    <source>
        <dbReference type="Proteomes" id="UP000696280"/>
    </source>
</evidence>
<sequence>MLSFTPLEGVHIPQSYQIAKVDASLLQNSPCAQEASCTDCLEHYRAFDQLTTECRLYTRSIPREEARQLVHKLVSSTARNREILIERLNSHGDIFISRWKKRSRDKRGEILSKANADLPERRCYDLYALVQSNDGQYDWRPSRTARFRTRILLPYLATSSLKENPGLLFALLHYRTKFTLADWATFDMHQVHNAWESGLVDINFSPDCIIAYGDRYGEVVPYDQEVIHRGDMIGFPRAQLLLEAQSVLMETLVRIVDLTLEGANLDTPSSSKWLAACNEGFRASGDLVQWSTYSNAPFSAPPLLDIEECITTAELRLNAVADHLALLQTDPAYTRRYIRSVQQGQAYRCMGDDSFQLVNAHISADVMNLYWWQCIKDEAEHVQQMQTRFKDQICRGSRLPPKYENALAAFELVLVNLMNVRGDLYRNEAQQRPGFEHYFKFTKLSDGELQLRLLDRNVPGKFFSDPLFWCMLNLTDRPDREFGFDHAHLFTFLDDYFSSTTSPNERGRFDQIIVDRFSDLAATHQLLQAVRLNRPQNKAGDASILFKTENRRGWDEGIFKTGVIKDDPVCGVLLEKFYDTPTPRGKRDNTWLEGLNKLHSNLAEYWKAFRPATRYYMKDPTFAQYLKADLAPGHIAELASYRQAIIDEISKPNISDQIDTFQQLDLNEHEPTHSTPTKKRKKKTRPVQEPTSSEKEKEQSNPQPQPQPQPPIPSPLPTNPPLTSKRALELFTKMYDPSPDSDSGQGCDWDQFVLALKDVGFEARSTASGAEGGSCDVEGDGEEVGEVVWVWGWGWGGGD</sequence>
<feature type="compositionally biased region" description="Basic residues" evidence="1">
    <location>
        <begin position="676"/>
        <end position="685"/>
    </location>
</feature>
<feature type="compositionally biased region" description="Pro residues" evidence="1">
    <location>
        <begin position="703"/>
        <end position="720"/>
    </location>
</feature>